<dbReference type="AlphaFoldDB" id="A0A4Y2UVA4"/>
<keyword evidence="2" id="KW-1185">Reference proteome</keyword>
<evidence type="ECO:0000313" key="2">
    <source>
        <dbReference type="Proteomes" id="UP000499080"/>
    </source>
</evidence>
<evidence type="ECO:0008006" key="3">
    <source>
        <dbReference type="Google" id="ProtNLM"/>
    </source>
</evidence>
<name>A0A4Y2UVA4_ARAVE</name>
<dbReference type="GO" id="GO:0003676">
    <property type="term" value="F:nucleic acid binding"/>
    <property type="evidence" value="ECO:0007669"/>
    <property type="project" value="InterPro"/>
</dbReference>
<dbReference type="Proteomes" id="UP000499080">
    <property type="component" value="Unassembled WGS sequence"/>
</dbReference>
<gene>
    <name evidence="1" type="ORF">AVEN_16041_1</name>
</gene>
<dbReference type="EMBL" id="BGPR01040593">
    <property type="protein sequence ID" value="GBO16753.1"/>
    <property type="molecule type" value="Genomic_DNA"/>
</dbReference>
<dbReference type="InterPro" id="IPR036397">
    <property type="entry name" value="RNaseH_sf"/>
</dbReference>
<proteinExistence type="predicted"/>
<sequence length="112" mass="12838">MSTKELLEHPPYSPDAAPRDFHLFGSLHKQWHFGIDAEVQQAVLTFLHDLVADFFLTGFDTSSVHRLNKCLDNQVIMLRSNMYQCLATLSISLNSRKKFLSQRAFTPSIKAR</sequence>
<evidence type="ECO:0000313" key="1">
    <source>
        <dbReference type="EMBL" id="GBO16753.1"/>
    </source>
</evidence>
<organism evidence="1 2">
    <name type="scientific">Araneus ventricosus</name>
    <name type="common">Orbweaver spider</name>
    <name type="synonym">Epeira ventricosa</name>
    <dbReference type="NCBI Taxonomy" id="182803"/>
    <lineage>
        <taxon>Eukaryota</taxon>
        <taxon>Metazoa</taxon>
        <taxon>Ecdysozoa</taxon>
        <taxon>Arthropoda</taxon>
        <taxon>Chelicerata</taxon>
        <taxon>Arachnida</taxon>
        <taxon>Araneae</taxon>
        <taxon>Araneomorphae</taxon>
        <taxon>Entelegynae</taxon>
        <taxon>Araneoidea</taxon>
        <taxon>Araneidae</taxon>
        <taxon>Araneus</taxon>
    </lineage>
</organism>
<reference evidence="1 2" key="1">
    <citation type="journal article" date="2019" name="Sci. Rep.">
        <title>Orb-weaving spider Araneus ventricosus genome elucidates the spidroin gene catalogue.</title>
        <authorList>
            <person name="Kono N."/>
            <person name="Nakamura H."/>
            <person name="Ohtoshi R."/>
            <person name="Moran D.A.P."/>
            <person name="Shinohara A."/>
            <person name="Yoshida Y."/>
            <person name="Fujiwara M."/>
            <person name="Mori M."/>
            <person name="Tomita M."/>
            <person name="Arakawa K."/>
        </authorList>
    </citation>
    <scope>NUCLEOTIDE SEQUENCE [LARGE SCALE GENOMIC DNA]</scope>
</reference>
<comment type="caution">
    <text evidence="1">The sequence shown here is derived from an EMBL/GenBank/DDBJ whole genome shotgun (WGS) entry which is preliminary data.</text>
</comment>
<accession>A0A4Y2UVA4</accession>
<dbReference type="OrthoDB" id="6432034at2759"/>
<dbReference type="Gene3D" id="3.30.420.10">
    <property type="entry name" value="Ribonuclease H-like superfamily/Ribonuclease H"/>
    <property type="match status" value="1"/>
</dbReference>
<protein>
    <recommendedName>
        <fullName evidence="3">Histone-lysine N-methyltransferase SETMAR</fullName>
    </recommendedName>
</protein>